<dbReference type="InterPro" id="IPR002902">
    <property type="entry name" value="GNK2"/>
</dbReference>
<dbReference type="EMBL" id="OZ034816">
    <property type="protein sequence ID" value="CAL1378145.1"/>
    <property type="molecule type" value="Genomic_DNA"/>
</dbReference>
<evidence type="ECO:0000256" key="3">
    <source>
        <dbReference type="SAM" id="SignalP"/>
    </source>
</evidence>
<feature type="domain" description="Gnk2-homologous" evidence="4">
    <location>
        <begin position="28"/>
        <end position="136"/>
    </location>
</feature>
<dbReference type="Proteomes" id="UP001497516">
    <property type="component" value="Chromosome 3"/>
</dbReference>
<proteinExistence type="predicted"/>
<organism evidence="5 6">
    <name type="scientific">Linum trigynum</name>
    <dbReference type="NCBI Taxonomy" id="586398"/>
    <lineage>
        <taxon>Eukaryota</taxon>
        <taxon>Viridiplantae</taxon>
        <taxon>Streptophyta</taxon>
        <taxon>Embryophyta</taxon>
        <taxon>Tracheophyta</taxon>
        <taxon>Spermatophyta</taxon>
        <taxon>Magnoliopsida</taxon>
        <taxon>eudicotyledons</taxon>
        <taxon>Gunneridae</taxon>
        <taxon>Pentapetalae</taxon>
        <taxon>rosids</taxon>
        <taxon>fabids</taxon>
        <taxon>Malpighiales</taxon>
        <taxon>Linaceae</taxon>
        <taxon>Linum</taxon>
    </lineage>
</organism>
<accession>A0AAV2DXS9</accession>
<gene>
    <name evidence="5" type="ORF">LTRI10_LOCUS19746</name>
</gene>
<feature type="chain" id="PRO_5043494787" description="Gnk2-homologous domain-containing protein" evidence="3">
    <location>
        <begin position="26"/>
        <end position="136"/>
    </location>
</feature>
<feature type="signal peptide" evidence="3">
    <location>
        <begin position="1"/>
        <end position="25"/>
    </location>
</feature>
<name>A0AAV2DXS9_9ROSI</name>
<protein>
    <recommendedName>
        <fullName evidence="4">Gnk2-homologous domain-containing protein</fullName>
    </recommendedName>
</protein>
<evidence type="ECO:0000256" key="1">
    <source>
        <dbReference type="ARBA" id="ARBA00022729"/>
    </source>
</evidence>
<dbReference type="AlphaFoldDB" id="A0AAV2DXS9"/>
<sequence length="136" mass="13949">MERATSCGAFFFIAIMFTFLTSTAAVLDAANTVHCRGGLVTEHDVAIYSAYVAHVLAELATVTPTISGFQYAAVFPNDATGSVQGTATCDGTTDAGRCITCLSGLQQLLGGSCSQYEGGGARGGGMICGMAFDMVH</sequence>
<evidence type="ECO:0000313" key="6">
    <source>
        <dbReference type="Proteomes" id="UP001497516"/>
    </source>
</evidence>
<reference evidence="5 6" key="1">
    <citation type="submission" date="2024-04" db="EMBL/GenBank/DDBJ databases">
        <authorList>
            <person name="Fracassetti M."/>
        </authorList>
    </citation>
    <scope>NUCLEOTIDE SEQUENCE [LARGE SCALE GENOMIC DNA]</scope>
</reference>
<evidence type="ECO:0000256" key="2">
    <source>
        <dbReference type="ARBA" id="ARBA00022737"/>
    </source>
</evidence>
<evidence type="ECO:0000313" key="5">
    <source>
        <dbReference type="EMBL" id="CAL1378145.1"/>
    </source>
</evidence>
<dbReference type="InterPro" id="IPR038408">
    <property type="entry name" value="GNK2_sf"/>
</dbReference>
<keyword evidence="6" id="KW-1185">Reference proteome</keyword>
<keyword evidence="2" id="KW-0677">Repeat</keyword>
<dbReference type="Gene3D" id="3.30.430.20">
    <property type="entry name" value="Gnk2 domain, C-X8-C-X2-C motif"/>
    <property type="match status" value="1"/>
</dbReference>
<dbReference type="PROSITE" id="PS51473">
    <property type="entry name" value="GNK2"/>
    <property type="match status" value="1"/>
</dbReference>
<evidence type="ECO:0000259" key="4">
    <source>
        <dbReference type="PROSITE" id="PS51473"/>
    </source>
</evidence>
<keyword evidence="1 3" id="KW-0732">Signal</keyword>